<reference evidence="8 9" key="1">
    <citation type="journal article" date="2019" name="Sci. Rep.">
        <title>Comparative genomics of chytrid fungi reveal insights into the obligate biotrophic and pathogenic lifestyle of Synchytrium endobioticum.</title>
        <authorList>
            <person name="van de Vossenberg B.T.L.H."/>
            <person name="Warris S."/>
            <person name="Nguyen H.D.T."/>
            <person name="van Gent-Pelzer M.P.E."/>
            <person name="Joly D.L."/>
            <person name="van de Geest H.C."/>
            <person name="Bonants P.J.M."/>
            <person name="Smith D.S."/>
            <person name="Levesque C.A."/>
            <person name="van der Lee T.A.J."/>
        </authorList>
    </citation>
    <scope>NUCLEOTIDE SEQUENCE [LARGE SCALE GENOMIC DNA]</scope>
    <source>
        <strain evidence="8 9">CBS 809.83</strain>
    </source>
</reference>
<evidence type="ECO:0000256" key="4">
    <source>
        <dbReference type="ARBA" id="ARBA00023110"/>
    </source>
</evidence>
<evidence type="ECO:0000256" key="1">
    <source>
        <dbReference type="ARBA" id="ARBA00000971"/>
    </source>
</evidence>
<evidence type="ECO:0000256" key="2">
    <source>
        <dbReference type="ARBA" id="ARBA00002388"/>
    </source>
</evidence>
<dbReference type="PRINTS" id="PR00153">
    <property type="entry name" value="CSAPPISMRASE"/>
</dbReference>
<dbReference type="EMBL" id="QEAQ01000018">
    <property type="protein sequence ID" value="TPX60157.1"/>
    <property type="molecule type" value="Genomic_DNA"/>
</dbReference>
<protein>
    <recommendedName>
        <fullName evidence="3">peptidylprolyl isomerase</fullName>
        <ecNumber evidence="3">5.2.1.8</ecNumber>
    </recommendedName>
</protein>
<keyword evidence="4" id="KW-0697">Rotamase</keyword>
<gene>
    <name evidence="8" type="ORF">PhCBS80983_g01965</name>
</gene>
<dbReference type="GO" id="GO:0005737">
    <property type="term" value="C:cytoplasm"/>
    <property type="evidence" value="ECO:0007669"/>
    <property type="project" value="TreeGrafter"/>
</dbReference>
<feature type="domain" description="PPIase cyclophilin-type" evidence="7">
    <location>
        <begin position="10"/>
        <end position="175"/>
    </location>
</feature>
<dbReference type="SUPFAM" id="SSF50891">
    <property type="entry name" value="Cyclophilin-like"/>
    <property type="match status" value="1"/>
</dbReference>
<feature type="compositionally biased region" description="Polar residues" evidence="6">
    <location>
        <begin position="438"/>
        <end position="452"/>
    </location>
</feature>
<evidence type="ECO:0000313" key="8">
    <source>
        <dbReference type="EMBL" id="TPX60157.1"/>
    </source>
</evidence>
<keyword evidence="9" id="KW-1185">Reference proteome</keyword>
<proteinExistence type="predicted"/>
<comment type="function">
    <text evidence="2">PPIases accelerate the folding of proteins. It catalyzes the cis-trans isomerization of proline imidic peptide bonds in oligopeptides.</text>
</comment>
<dbReference type="PANTHER" id="PTHR11071">
    <property type="entry name" value="PEPTIDYL-PROLYL CIS-TRANS ISOMERASE"/>
    <property type="match status" value="1"/>
</dbReference>
<dbReference type="FunFam" id="2.40.100.10:FF:000022">
    <property type="entry name" value="Peptidyl-prolyl cis-trans isomerase CYP95"/>
    <property type="match status" value="1"/>
</dbReference>
<feature type="compositionally biased region" description="Basic and acidic residues" evidence="6">
    <location>
        <begin position="336"/>
        <end position="413"/>
    </location>
</feature>
<feature type="compositionally biased region" description="Basic residues" evidence="6">
    <location>
        <begin position="237"/>
        <end position="250"/>
    </location>
</feature>
<accession>A0A507E9T6</accession>
<dbReference type="EC" id="5.2.1.8" evidence="3"/>
<evidence type="ECO:0000256" key="5">
    <source>
        <dbReference type="ARBA" id="ARBA00023235"/>
    </source>
</evidence>
<feature type="compositionally biased region" description="Basic residues" evidence="6">
    <location>
        <begin position="200"/>
        <end position="213"/>
    </location>
</feature>
<name>A0A507E9T6_9FUNG</name>
<dbReference type="Gene3D" id="2.40.100.10">
    <property type="entry name" value="Cyclophilin-like"/>
    <property type="match status" value="1"/>
</dbReference>
<dbReference type="AlphaFoldDB" id="A0A507E9T6"/>
<evidence type="ECO:0000313" key="9">
    <source>
        <dbReference type="Proteomes" id="UP000318582"/>
    </source>
</evidence>
<keyword evidence="5" id="KW-0413">Isomerase</keyword>
<dbReference type="STRING" id="109895.A0A507E9T6"/>
<organism evidence="8 9">
    <name type="scientific">Powellomyces hirtus</name>
    <dbReference type="NCBI Taxonomy" id="109895"/>
    <lineage>
        <taxon>Eukaryota</taxon>
        <taxon>Fungi</taxon>
        <taxon>Fungi incertae sedis</taxon>
        <taxon>Chytridiomycota</taxon>
        <taxon>Chytridiomycota incertae sedis</taxon>
        <taxon>Chytridiomycetes</taxon>
        <taxon>Spizellomycetales</taxon>
        <taxon>Powellomycetaceae</taxon>
        <taxon>Powellomyces</taxon>
    </lineage>
</organism>
<dbReference type="Pfam" id="PF00160">
    <property type="entry name" value="Pro_isomerase"/>
    <property type="match status" value="1"/>
</dbReference>
<feature type="region of interest" description="Disordered" evidence="6">
    <location>
        <begin position="166"/>
        <end position="452"/>
    </location>
</feature>
<evidence type="ECO:0000256" key="6">
    <source>
        <dbReference type="SAM" id="MobiDB-lite"/>
    </source>
</evidence>
<comment type="catalytic activity">
    <reaction evidence="1">
        <text>[protein]-peptidylproline (omega=180) = [protein]-peptidylproline (omega=0)</text>
        <dbReference type="Rhea" id="RHEA:16237"/>
        <dbReference type="Rhea" id="RHEA-COMP:10747"/>
        <dbReference type="Rhea" id="RHEA-COMP:10748"/>
        <dbReference type="ChEBI" id="CHEBI:83833"/>
        <dbReference type="ChEBI" id="CHEBI:83834"/>
        <dbReference type="EC" id="5.2.1.8"/>
    </reaction>
</comment>
<dbReference type="GO" id="GO:0016018">
    <property type="term" value="F:cyclosporin A binding"/>
    <property type="evidence" value="ECO:0007669"/>
    <property type="project" value="TreeGrafter"/>
</dbReference>
<feature type="compositionally biased region" description="Low complexity" evidence="6">
    <location>
        <begin position="214"/>
        <end position="229"/>
    </location>
</feature>
<dbReference type="InterPro" id="IPR002130">
    <property type="entry name" value="Cyclophilin-type_PPIase_dom"/>
</dbReference>
<sequence>MSKPTNPRCFFDIEIAGRKAGRLIFELFANEVPKTAENFRALCTGERGRSATSGATLHYKGSPIHRIVEGFMLQGGDFTTGDGKGGESIYGGAFADESFERKHTAEFLLSMANRGPNTNGSQFFITCVPTPHLDGKHVVFGRLMSGQDLVREIEVLPVDKKSRPHDQVLISNSGELERVVTKRRKSPSVHSDSSEEGRNSRKKKEKKRRRRRSPSTSGSSSSSESPVSSSEEEDRKRKSKEKRKPKKSKRSSTAEPQEAVDSAPAEEYVGIAPPDDIGGTSNFLMRDLDTRDTRRRPTMLSTEKRVDKAGRVVKGRGSLQFGTDRTHRRNGPGPRDYSRRDDLWDGRRGGDRWESHRGDHWDDRRDDQRDDRRGRRDDNGDRRGDRREVRREDRNEDLRETLRRGVQVGREEVVSGDAPNVNDSRNGSKSPAKDEKMSISNVSAADSNPGSS</sequence>
<evidence type="ECO:0000259" key="7">
    <source>
        <dbReference type="PROSITE" id="PS50072"/>
    </source>
</evidence>
<dbReference type="GO" id="GO:0003755">
    <property type="term" value="F:peptidyl-prolyl cis-trans isomerase activity"/>
    <property type="evidence" value="ECO:0007669"/>
    <property type="project" value="UniProtKB-KW"/>
</dbReference>
<comment type="caution">
    <text evidence="8">The sequence shown here is derived from an EMBL/GenBank/DDBJ whole genome shotgun (WGS) entry which is preliminary data.</text>
</comment>
<dbReference type="Proteomes" id="UP000318582">
    <property type="component" value="Unassembled WGS sequence"/>
</dbReference>
<dbReference type="InterPro" id="IPR029000">
    <property type="entry name" value="Cyclophilin-like_dom_sf"/>
</dbReference>
<evidence type="ECO:0000256" key="3">
    <source>
        <dbReference type="ARBA" id="ARBA00013194"/>
    </source>
</evidence>
<dbReference type="GO" id="GO:0006457">
    <property type="term" value="P:protein folding"/>
    <property type="evidence" value="ECO:0007669"/>
    <property type="project" value="TreeGrafter"/>
</dbReference>
<dbReference type="PROSITE" id="PS50072">
    <property type="entry name" value="CSA_PPIASE_2"/>
    <property type="match status" value="1"/>
</dbReference>
<dbReference type="PANTHER" id="PTHR11071:SF561">
    <property type="entry name" value="PEPTIDYL-PROLYL CIS-TRANS ISOMERASE D-RELATED"/>
    <property type="match status" value="1"/>
</dbReference>